<dbReference type="Pfam" id="PF00436">
    <property type="entry name" value="SSB"/>
    <property type="match status" value="1"/>
</dbReference>
<dbReference type="Proteomes" id="UP000240042">
    <property type="component" value="Unassembled WGS sequence"/>
</dbReference>
<dbReference type="GO" id="GO:0009295">
    <property type="term" value="C:nucleoid"/>
    <property type="evidence" value="ECO:0007669"/>
    <property type="project" value="TreeGrafter"/>
</dbReference>
<dbReference type="SUPFAM" id="SSF50249">
    <property type="entry name" value="Nucleic acid-binding proteins"/>
    <property type="match status" value="1"/>
</dbReference>
<gene>
    <name evidence="5" type="ORF">SAMN02745150_00791</name>
</gene>
<dbReference type="PANTHER" id="PTHR10302">
    <property type="entry name" value="SINGLE-STRANDED DNA-BINDING PROTEIN"/>
    <property type="match status" value="1"/>
</dbReference>
<dbReference type="CDD" id="cd04496">
    <property type="entry name" value="SSB_OBF"/>
    <property type="match status" value="1"/>
</dbReference>
<dbReference type="InterPro" id="IPR000424">
    <property type="entry name" value="Primosome_PriB/ssb"/>
</dbReference>
<proteinExistence type="inferred from homology"/>
<evidence type="ECO:0000256" key="3">
    <source>
        <dbReference type="PIRNR" id="PIRNR002070"/>
    </source>
</evidence>
<dbReference type="PROSITE" id="PS50935">
    <property type="entry name" value="SSB"/>
    <property type="match status" value="1"/>
</dbReference>
<dbReference type="EMBL" id="FOKY01000004">
    <property type="protein sequence ID" value="SFB78522.1"/>
    <property type="molecule type" value="Genomic_DNA"/>
</dbReference>
<dbReference type="Gene3D" id="2.40.50.140">
    <property type="entry name" value="Nucleic acid-binding proteins"/>
    <property type="match status" value="1"/>
</dbReference>
<evidence type="ECO:0000313" key="5">
    <source>
        <dbReference type="EMBL" id="SFB78522.1"/>
    </source>
</evidence>
<dbReference type="HAMAP" id="MF_00984">
    <property type="entry name" value="SSB"/>
    <property type="match status" value="1"/>
</dbReference>
<keyword evidence="6" id="KW-1185">Reference proteome</keyword>
<dbReference type="GO" id="GO:0003697">
    <property type="term" value="F:single-stranded DNA binding"/>
    <property type="evidence" value="ECO:0007669"/>
    <property type="project" value="UniProtKB-UniRule"/>
</dbReference>
<evidence type="ECO:0000256" key="2">
    <source>
        <dbReference type="HAMAP-Rule" id="MF_00984"/>
    </source>
</evidence>
<keyword evidence="1 2" id="KW-0238">DNA-binding</keyword>
<dbReference type="RefSeq" id="WP_200778563.1">
    <property type="nucleotide sequence ID" value="NZ_FOKY01000004.1"/>
</dbReference>
<dbReference type="InterPro" id="IPR011344">
    <property type="entry name" value="ssDNA-bd"/>
</dbReference>
<accession>A0A1I1DVT4</accession>
<name>A0A1I1DVT4_BREAD</name>
<dbReference type="GO" id="GO:0006260">
    <property type="term" value="P:DNA replication"/>
    <property type="evidence" value="ECO:0007669"/>
    <property type="project" value="InterPro"/>
</dbReference>
<evidence type="ECO:0000256" key="1">
    <source>
        <dbReference type="ARBA" id="ARBA00023125"/>
    </source>
</evidence>
<evidence type="ECO:0000256" key="4">
    <source>
        <dbReference type="SAM" id="MobiDB-lite"/>
    </source>
</evidence>
<sequence>MAWDINRVILIGRLSNDVDLRYTPSGAAVAKFGLAVGGRPNRENQDSVSFFNIVVWNKTAEFCGQYLKKGDRIAIDGRLEQRSWTAQDGARRSVVEIIADRVESLGSAGVSYFNNNNNTQAAPKPVAPQKREDDYYDNTDFNDAPLDGYDPFDEEVPF</sequence>
<feature type="region of interest" description="Disordered" evidence="4">
    <location>
        <begin position="114"/>
        <end position="158"/>
    </location>
</feature>
<dbReference type="PANTHER" id="PTHR10302:SF27">
    <property type="entry name" value="SINGLE-STRANDED DNA-BINDING PROTEIN"/>
    <property type="match status" value="1"/>
</dbReference>
<dbReference type="STRING" id="34097.SAMN02745150_00791"/>
<comment type="subunit">
    <text evidence="2">Homotetramer.</text>
</comment>
<evidence type="ECO:0000313" key="6">
    <source>
        <dbReference type="Proteomes" id="UP000240042"/>
    </source>
</evidence>
<dbReference type="PIRSF" id="PIRSF002070">
    <property type="entry name" value="SSB"/>
    <property type="match status" value="1"/>
</dbReference>
<dbReference type="NCBIfam" id="TIGR00621">
    <property type="entry name" value="ssb"/>
    <property type="match status" value="1"/>
</dbReference>
<protein>
    <recommendedName>
        <fullName evidence="2 3">Single-stranded DNA-binding protein</fullName>
        <shortName evidence="2">SSB</shortName>
    </recommendedName>
</protein>
<dbReference type="AlphaFoldDB" id="A0A1I1DVT4"/>
<organism evidence="5 6">
    <name type="scientific">Brevinema andersonii</name>
    <dbReference type="NCBI Taxonomy" id="34097"/>
    <lineage>
        <taxon>Bacteria</taxon>
        <taxon>Pseudomonadati</taxon>
        <taxon>Spirochaetota</taxon>
        <taxon>Spirochaetia</taxon>
        <taxon>Brevinematales</taxon>
        <taxon>Brevinemataceae</taxon>
        <taxon>Brevinema</taxon>
    </lineage>
</organism>
<dbReference type="InterPro" id="IPR012340">
    <property type="entry name" value="NA-bd_OB-fold"/>
</dbReference>
<comment type="caution">
    <text evidence="2">Lacks conserved residue(s) required for the propagation of feature annotation.</text>
</comment>
<reference evidence="6" key="1">
    <citation type="submission" date="2016-10" db="EMBL/GenBank/DDBJ databases">
        <authorList>
            <person name="Varghese N."/>
            <person name="Submissions S."/>
        </authorList>
    </citation>
    <scope>NUCLEOTIDE SEQUENCE [LARGE SCALE GENOMIC DNA]</scope>
    <source>
        <strain evidence="6">ATCC 43811</strain>
    </source>
</reference>